<protein>
    <submittedName>
        <fullName evidence="2">Uncharacterized protein</fullName>
    </submittedName>
</protein>
<dbReference type="Proteomes" id="UP000178168">
    <property type="component" value="Unassembled WGS sequence"/>
</dbReference>
<keyword evidence="1" id="KW-1133">Transmembrane helix</keyword>
<sequence length="138" mass="14927">MEQNSKNMALWVVGVIVVLLGVTTWWVMRDTITPAQEEITGGNPSGIMELPAATAVRNALAVRAGSTMEEIVIASAEPTEWPDACLGLPSEGEMCAQVITPGYRVIAQVFGREYVYRTNADGSVVRLESERDDVSQKG</sequence>
<proteinExistence type="predicted"/>
<dbReference type="AlphaFoldDB" id="A0A1G2SMN8"/>
<feature type="transmembrane region" description="Helical" evidence="1">
    <location>
        <begin position="9"/>
        <end position="28"/>
    </location>
</feature>
<name>A0A1G2SMN8_9BACT</name>
<evidence type="ECO:0000313" key="3">
    <source>
        <dbReference type="Proteomes" id="UP000178168"/>
    </source>
</evidence>
<comment type="caution">
    <text evidence="2">The sequence shown here is derived from an EMBL/GenBank/DDBJ whole genome shotgun (WGS) entry which is preliminary data.</text>
</comment>
<keyword evidence="1" id="KW-0812">Transmembrane</keyword>
<dbReference type="EMBL" id="MHUZ01000003">
    <property type="protein sequence ID" value="OHA86335.1"/>
    <property type="molecule type" value="Genomic_DNA"/>
</dbReference>
<accession>A0A1G2SMN8</accession>
<keyword evidence="1" id="KW-0472">Membrane</keyword>
<evidence type="ECO:0000256" key="1">
    <source>
        <dbReference type="SAM" id="Phobius"/>
    </source>
</evidence>
<dbReference type="STRING" id="1802730.A2591_02165"/>
<reference evidence="2 3" key="1">
    <citation type="journal article" date="2016" name="Nat. Commun.">
        <title>Thousands of microbial genomes shed light on interconnected biogeochemical processes in an aquifer system.</title>
        <authorList>
            <person name="Anantharaman K."/>
            <person name="Brown C.T."/>
            <person name="Hug L.A."/>
            <person name="Sharon I."/>
            <person name="Castelle C.J."/>
            <person name="Probst A.J."/>
            <person name="Thomas B.C."/>
            <person name="Singh A."/>
            <person name="Wilkins M.J."/>
            <person name="Karaoz U."/>
            <person name="Brodie E.L."/>
            <person name="Williams K.H."/>
            <person name="Hubbard S.S."/>
            <person name="Banfield J.F."/>
        </authorList>
    </citation>
    <scope>NUCLEOTIDE SEQUENCE [LARGE SCALE GENOMIC DNA]</scope>
</reference>
<organism evidence="2 3">
    <name type="scientific">Candidatus Yonathbacteria bacterium RIFOXYD1_FULL_52_36</name>
    <dbReference type="NCBI Taxonomy" id="1802730"/>
    <lineage>
        <taxon>Bacteria</taxon>
        <taxon>Candidatus Yonathiibacteriota</taxon>
    </lineage>
</organism>
<gene>
    <name evidence="2" type="ORF">A2591_02165</name>
</gene>
<evidence type="ECO:0000313" key="2">
    <source>
        <dbReference type="EMBL" id="OHA86335.1"/>
    </source>
</evidence>